<dbReference type="AlphaFoldDB" id="A0A517N584"/>
<evidence type="ECO:0000313" key="2">
    <source>
        <dbReference type="EMBL" id="QDT02300.1"/>
    </source>
</evidence>
<dbReference type="PROSITE" id="PS51257">
    <property type="entry name" value="PROKAR_LIPOPROTEIN"/>
    <property type="match status" value="1"/>
</dbReference>
<evidence type="ECO:0008006" key="4">
    <source>
        <dbReference type="Google" id="ProtNLM"/>
    </source>
</evidence>
<protein>
    <recommendedName>
        <fullName evidence="4">Secreted protein</fullName>
    </recommendedName>
</protein>
<evidence type="ECO:0000256" key="1">
    <source>
        <dbReference type="SAM" id="SignalP"/>
    </source>
</evidence>
<dbReference type="Proteomes" id="UP000318538">
    <property type="component" value="Chromosome"/>
</dbReference>
<keyword evidence="3" id="KW-1185">Reference proteome</keyword>
<proteinExistence type="predicted"/>
<reference evidence="2 3" key="1">
    <citation type="submission" date="2019-02" db="EMBL/GenBank/DDBJ databases">
        <title>Deep-cultivation of Planctomycetes and their phenomic and genomic characterization uncovers novel biology.</title>
        <authorList>
            <person name="Wiegand S."/>
            <person name="Jogler M."/>
            <person name="Boedeker C."/>
            <person name="Pinto D."/>
            <person name="Vollmers J."/>
            <person name="Rivas-Marin E."/>
            <person name="Kohn T."/>
            <person name="Peeters S.H."/>
            <person name="Heuer A."/>
            <person name="Rast P."/>
            <person name="Oberbeckmann S."/>
            <person name="Bunk B."/>
            <person name="Jeske O."/>
            <person name="Meyerdierks A."/>
            <person name="Storesund J.E."/>
            <person name="Kallscheuer N."/>
            <person name="Luecker S."/>
            <person name="Lage O.M."/>
            <person name="Pohl T."/>
            <person name="Merkel B.J."/>
            <person name="Hornburger P."/>
            <person name="Mueller R.-W."/>
            <person name="Bruemmer F."/>
            <person name="Labrenz M."/>
            <person name="Spormann A.M."/>
            <person name="Op den Camp H."/>
            <person name="Overmann J."/>
            <person name="Amann R."/>
            <person name="Jetten M.S.M."/>
            <person name="Mascher T."/>
            <person name="Medema M.H."/>
            <person name="Devos D.P."/>
            <person name="Kaster A.-K."/>
            <person name="Ovreas L."/>
            <person name="Rohde M."/>
            <person name="Galperin M.Y."/>
            <person name="Jogler C."/>
        </authorList>
    </citation>
    <scope>NUCLEOTIDE SEQUENCE [LARGE SCALE GENOMIC DNA]</scope>
    <source>
        <strain evidence="2 3">K22_7</strain>
    </source>
</reference>
<organism evidence="2 3">
    <name type="scientific">Rubripirellula lacrimiformis</name>
    <dbReference type="NCBI Taxonomy" id="1930273"/>
    <lineage>
        <taxon>Bacteria</taxon>
        <taxon>Pseudomonadati</taxon>
        <taxon>Planctomycetota</taxon>
        <taxon>Planctomycetia</taxon>
        <taxon>Pirellulales</taxon>
        <taxon>Pirellulaceae</taxon>
        <taxon>Rubripirellula</taxon>
    </lineage>
</organism>
<dbReference type="EMBL" id="CP036525">
    <property type="protein sequence ID" value="QDT02300.1"/>
    <property type="molecule type" value="Genomic_DNA"/>
</dbReference>
<dbReference type="RefSeq" id="WP_145168037.1">
    <property type="nucleotide sequence ID" value="NZ_CP036525.1"/>
</dbReference>
<gene>
    <name evidence="2" type="ORF">K227x_06760</name>
</gene>
<accession>A0A517N584</accession>
<sequence length="61" mass="6441" precursor="true">MKIATLSFVFLCVFAPLAMTSGCSGGTEPVVIEGGEEMMTDAEEEAYEAEVTSSAEDESQN</sequence>
<feature type="signal peptide" evidence="1">
    <location>
        <begin position="1"/>
        <end position="18"/>
    </location>
</feature>
<keyword evidence="1" id="KW-0732">Signal</keyword>
<evidence type="ECO:0000313" key="3">
    <source>
        <dbReference type="Proteomes" id="UP000318538"/>
    </source>
</evidence>
<name>A0A517N584_9BACT</name>
<dbReference type="KEGG" id="rlc:K227x_06760"/>
<feature type="chain" id="PRO_5022155739" description="Secreted protein" evidence="1">
    <location>
        <begin position="19"/>
        <end position="61"/>
    </location>
</feature>